<evidence type="ECO:0000313" key="2">
    <source>
        <dbReference type="Proteomes" id="UP000192578"/>
    </source>
</evidence>
<evidence type="ECO:0000313" key="1">
    <source>
        <dbReference type="EMBL" id="OQV13595.1"/>
    </source>
</evidence>
<dbReference type="GO" id="GO:0020037">
    <property type="term" value="F:heme binding"/>
    <property type="evidence" value="ECO:0007669"/>
    <property type="project" value="InterPro"/>
</dbReference>
<dbReference type="Pfam" id="PF03301">
    <property type="entry name" value="Trp_dioxygenase"/>
    <property type="match status" value="1"/>
</dbReference>
<reference evidence="2" key="1">
    <citation type="submission" date="2017-01" db="EMBL/GenBank/DDBJ databases">
        <title>Comparative genomics of anhydrobiosis in the tardigrade Hypsibius dujardini.</title>
        <authorList>
            <person name="Yoshida Y."/>
            <person name="Koutsovoulos G."/>
            <person name="Laetsch D."/>
            <person name="Stevens L."/>
            <person name="Kumar S."/>
            <person name="Horikawa D."/>
            <person name="Ishino K."/>
            <person name="Komine S."/>
            <person name="Tomita M."/>
            <person name="Blaxter M."/>
            <person name="Arakawa K."/>
        </authorList>
    </citation>
    <scope>NUCLEOTIDE SEQUENCE [LARGE SCALE GENOMIC DNA]</scope>
    <source>
        <strain evidence="2">Z151</strain>
    </source>
</reference>
<accession>A0A1W0WEF4</accession>
<gene>
    <name evidence="1" type="ORF">BV898_12232</name>
</gene>
<dbReference type="PANTHER" id="PTHR10138">
    <property type="entry name" value="TRYPTOPHAN 2,3-DIOXYGENASE"/>
    <property type="match status" value="1"/>
</dbReference>
<name>A0A1W0WEF4_HYPEX</name>
<keyword evidence="2" id="KW-1185">Reference proteome</keyword>
<dbReference type="Gene3D" id="1.20.58.480">
    <property type="match status" value="1"/>
</dbReference>
<dbReference type="Proteomes" id="UP000192578">
    <property type="component" value="Unassembled WGS sequence"/>
</dbReference>
<sequence>MSLSVGKVLASLDGNRTKDEDGKEVKVEGKIYKDYLQLDNLLSNVDLMSAKHGPPVHDEHLFIIIHQTYELWFRQIIYEIDSVRAYLNLPVVGEESMLTIIQRLNRVALIWKTAVEQFAILETMTPMAFMEFRCYLAPGSGFQSLQVLTDDR</sequence>
<comment type="caution">
    <text evidence="1">The sequence shown here is derived from an EMBL/GenBank/DDBJ whole genome shotgun (WGS) entry which is preliminary data.</text>
</comment>
<dbReference type="InterPro" id="IPR004981">
    <property type="entry name" value="Trp_2_3_dOase"/>
</dbReference>
<dbReference type="GO" id="GO:0019442">
    <property type="term" value="P:L-tryptophan catabolic process to acetyl-CoA"/>
    <property type="evidence" value="ECO:0007669"/>
    <property type="project" value="TreeGrafter"/>
</dbReference>
<dbReference type="EMBL" id="MTYJ01000121">
    <property type="protein sequence ID" value="OQV13595.1"/>
    <property type="molecule type" value="Genomic_DNA"/>
</dbReference>
<dbReference type="OrthoDB" id="447477at2759"/>
<protein>
    <submittedName>
        <fullName evidence="1">Tryptophan 2,3-dioxygenase</fullName>
    </submittedName>
</protein>
<proteinExistence type="predicted"/>
<dbReference type="InterPro" id="IPR037217">
    <property type="entry name" value="Trp/Indoleamine_2_3_dOase-like"/>
</dbReference>
<dbReference type="SUPFAM" id="SSF140959">
    <property type="entry name" value="Indolic compounds 2,3-dioxygenase-like"/>
    <property type="match status" value="1"/>
</dbReference>
<dbReference type="GO" id="GO:0046872">
    <property type="term" value="F:metal ion binding"/>
    <property type="evidence" value="ECO:0007669"/>
    <property type="project" value="InterPro"/>
</dbReference>
<dbReference type="PANTHER" id="PTHR10138:SF0">
    <property type="entry name" value="TRYPTOPHAN 2,3-DIOXYGENASE"/>
    <property type="match status" value="1"/>
</dbReference>
<dbReference type="AlphaFoldDB" id="A0A1W0WEF4"/>
<organism evidence="1 2">
    <name type="scientific">Hypsibius exemplaris</name>
    <name type="common">Freshwater tardigrade</name>
    <dbReference type="NCBI Taxonomy" id="2072580"/>
    <lineage>
        <taxon>Eukaryota</taxon>
        <taxon>Metazoa</taxon>
        <taxon>Ecdysozoa</taxon>
        <taxon>Tardigrada</taxon>
        <taxon>Eutardigrada</taxon>
        <taxon>Parachela</taxon>
        <taxon>Hypsibioidea</taxon>
        <taxon>Hypsibiidae</taxon>
        <taxon>Hypsibius</taxon>
    </lineage>
</organism>
<dbReference type="GO" id="GO:0019441">
    <property type="term" value="P:L-tryptophan catabolic process to kynurenine"/>
    <property type="evidence" value="ECO:0007669"/>
    <property type="project" value="InterPro"/>
</dbReference>
<dbReference type="GO" id="GO:0004833">
    <property type="term" value="F:L-tryptophan 2,3-dioxygenase activity"/>
    <property type="evidence" value="ECO:0007669"/>
    <property type="project" value="InterPro"/>
</dbReference>